<dbReference type="AlphaFoldDB" id="A0A9D7QLP2"/>
<accession>A0A9D7QLP2</accession>
<organism evidence="2 3">
    <name type="scientific">Candidatus Dechloromonas phosphorivorans</name>
    <dbReference type="NCBI Taxonomy" id="2899244"/>
    <lineage>
        <taxon>Bacteria</taxon>
        <taxon>Pseudomonadati</taxon>
        <taxon>Pseudomonadota</taxon>
        <taxon>Betaproteobacteria</taxon>
        <taxon>Rhodocyclales</taxon>
        <taxon>Azonexaceae</taxon>
        <taxon>Dechloromonas</taxon>
    </lineage>
</organism>
<dbReference type="Pfam" id="PF02272">
    <property type="entry name" value="DHHA1"/>
    <property type="match status" value="1"/>
</dbReference>
<reference evidence="2" key="1">
    <citation type="submission" date="2020-10" db="EMBL/GenBank/DDBJ databases">
        <title>Connecting structure to function with the recovery of over 1000 high-quality activated sludge metagenome-assembled genomes encoding full-length rRNA genes using long-read sequencing.</title>
        <authorList>
            <person name="Singleton C.M."/>
            <person name="Petriglieri F."/>
            <person name="Kristensen J.M."/>
            <person name="Kirkegaard R.H."/>
            <person name="Michaelsen T.Y."/>
            <person name="Andersen M.H."/>
            <person name="Karst S.M."/>
            <person name="Dueholm M.S."/>
            <person name="Nielsen P.H."/>
            <person name="Albertsen M."/>
        </authorList>
    </citation>
    <scope>NUCLEOTIDE SEQUENCE</scope>
    <source>
        <strain evidence="2">OdNE_18-Q3-R46-58_BAT3C.305</strain>
    </source>
</reference>
<evidence type="ECO:0000313" key="2">
    <source>
        <dbReference type="EMBL" id="MBK8890913.1"/>
    </source>
</evidence>
<dbReference type="EMBL" id="JADKBR010000015">
    <property type="protein sequence ID" value="MBK8890913.1"/>
    <property type="molecule type" value="Genomic_DNA"/>
</dbReference>
<comment type="caution">
    <text evidence="2">The sequence shown here is derived from an EMBL/GenBank/DDBJ whole genome shotgun (WGS) entry which is preliminary data.</text>
</comment>
<protein>
    <submittedName>
        <fullName evidence="2">Phosphoesterase</fullName>
    </submittedName>
</protein>
<dbReference type="Gene3D" id="3.10.310.30">
    <property type="match status" value="1"/>
</dbReference>
<dbReference type="Proteomes" id="UP000808146">
    <property type="component" value="Unassembled WGS sequence"/>
</dbReference>
<sequence>MPACPVTVLYHADCPDGFGSAYAAWLRFGDSANYRGMHHGEPWEPAEIAGHDVFVLDFSFTPDVLETMARLATSVVQIDHHASARQPWADRLEKSPDGVETFHHSVLRLSVIFDLDKSGARLSWEYFHPAQPLPLVLRHVEDLDLWRFSLPGTRAFGQALRLLSYDFPAWDDVVRQADAPDAPRYLALLAAGDGIERFFQMEVDRLAQGRLVMPARLRAEAVDLLQAQRHGLPTISDGDRAWRAVSGLAINANALFASELGNRLAEESGTFGLVWELVSGGEVKVSLRATGRVDVAAIAAGYGGGGHPNAAGFRMPLARFSGEILDIANQ</sequence>
<dbReference type="InterPro" id="IPR003156">
    <property type="entry name" value="DHHA1_dom"/>
</dbReference>
<evidence type="ECO:0000259" key="1">
    <source>
        <dbReference type="Pfam" id="PF02272"/>
    </source>
</evidence>
<dbReference type="PANTHER" id="PTHR46922:SF4">
    <property type="entry name" value="DHHA1 DOMAIN PROTEIN"/>
    <property type="match status" value="1"/>
</dbReference>
<gene>
    <name evidence="2" type="ORF">IPN75_11290</name>
</gene>
<dbReference type="GO" id="GO:0003676">
    <property type="term" value="F:nucleic acid binding"/>
    <property type="evidence" value="ECO:0007669"/>
    <property type="project" value="InterPro"/>
</dbReference>
<proteinExistence type="predicted"/>
<feature type="domain" description="DHHA1" evidence="1">
    <location>
        <begin position="276"/>
        <end position="329"/>
    </location>
</feature>
<evidence type="ECO:0000313" key="3">
    <source>
        <dbReference type="Proteomes" id="UP000808146"/>
    </source>
</evidence>
<name>A0A9D7QLP2_9RHOO</name>
<dbReference type="SUPFAM" id="SSF64182">
    <property type="entry name" value="DHH phosphoesterases"/>
    <property type="match status" value="1"/>
</dbReference>
<dbReference type="InterPro" id="IPR038763">
    <property type="entry name" value="DHH_sf"/>
</dbReference>
<dbReference type="PANTHER" id="PTHR46922">
    <property type="entry name" value="DHHA1 DOMAIN PROTEIN"/>
    <property type="match status" value="1"/>
</dbReference>